<dbReference type="RefSeq" id="WP_249846853.1">
    <property type="nucleotide sequence ID" value="NZ_JAMGBD010000001.1"/>
</dbReference>
<keyword evidence="4" id="KW-1185">Reference proteome</keyword>
<dbReference type="Gene3D" id="3.40.50.300">
    <property type="entry name" value="P-loop containing nucleotide triphosphate hydrolases"/>
    <property type="match status" value="1"/>
</dbReference>
<dbReference type="Pfam" id="PF13469">
    <property type="entry name" value="Sulfotransfer_3"/>
    <property type="match status" value="1"/>
</dbReference>
<evidence type="ECO:0000256" key="2">
    <source>
        <dbReference type="PROSITE-ProRule" id="PRU00339"/>
    </source>
</evidence>
<evidence type="ECO:0000313" key="4">
    <source>
        <dbReference type="Proteomes" id="UP001165363"/>
    </source>
</evidence>
<organism evidence="3 4">
    <name type="scientific">Sphingomonas alba</name>
    <dbReference type="NCBI Taxonomy" id="2908208"/>
    <lineage>
        <taxon>Bacteria</taxon>
        <taxon>Pseudomonadati</taxon>
        <taxon>Pseudomonadota</taxon>
        <taxon>Alphaproteobacteria</taxon>
        <taxon>Sphingomonadales</taxon>
        <taxon>Sphingomonadaceae</taxon>
        <taxon>Sphingomonas</taxon>
    </lineage>
</organism>
<accession>A0ABT0RKE2</accession>
<dbReference type="InterPro" id="IPR011990">
    <property type="entry name" value="TPR-like_helical_dom_sf"/>
</dbReference>
<dbReference type="PROSITE" id="PS50005">
    <property type="entry name" value="TPR"/>
    <property type="match status" value="1"/>
</dbReference>
<dbReference type="PANTHER" id="PTHR12788">
    <property type="entry name" value="PROTEIN-TYROSINE SULFOTRANSFERASE 2"/>
    <property type="match status" value="1"/>
</dbReference>
<proteinExistence type="predicted"/>
<dbReference type="Gene3D" id="1.25.40.10">
    <property type="entry name" value="Tetratricopeptide repeat domain"/>
    <property type="match status" value="3"/>
</dbReference>
<name>A0ABT0RKE2_9SPHN</name>
<comment type="caution">
    <text evidence="3">The sequence shown here is derived from an EMBL/GenBank/DDBJ whole genome shotgun (WGS) entry which is preliminary data.</text>
</comment>
<evidence type="ECO:0000256" key="1">
    <source>
        <dbReference type="ARBA" id="ARBA00022679"/>
    </source>
</evidence>
<dbReference type="Pfam" id="PF13432">
    <property type="entry name" value="TPR_16"/>
    <property type="match status" value="3"/>
</dbReference>
<evidence type="ECO:0000313" key="3">
    <source>
        <dbReference type="EMBL" id="MCL6682912.1"/>
    </source>
</evidence>
<reference evidence="3" key="1">
    <citation type="submission" date="2022-05" db="EMBL/GenBank/DDBJ databases">
        <authorList>
            <person name="Jo J.-H."/>
            <person name="Im W.-T."/>
        </authorList>
    </citation>
    <scope>NUCLEOTIDE SEQUENCE</scope>
    <source>
        <strain evidence="3">SE158</strain>
    </source>
</reference>
<dbReference type="InterPro" id="IPR019734">
    <property type="entry name" value="TPR_rpt"/>
</dbReference>
<dbReference type="EMBL" id="JAMGBD010000001">
    <property type="protein sequence ID" value="MCL6682912.1"/>
    <property type="molecule type" value="Genomic_DNA"/>
</dbReference>
<feature type="repeat" description="TPR" evidence="2">
    <location>
        <begin position="108"/>
        <end position="141"/>
    </location>
</feature>
<dbReference type="SUPFAM" id="SSF52540">
    <property type="entry name" value="P-loop containing nucleoside triphosphate hydrolases"/>
    <property type="match status" value="1"/>
</dbReference>
<dbReference type="SMART" id="SM00028">
    <property type="entry name" value="TPR"/>
    <property type="match status" value="5"/>
</dbReference>
<dbReference type="InterPro" id="IPR026634">
    <property type="entry name" value="TPST-like"/>
</dbReference>
<protein>
    <submittedName>
        <fullName evidence="3">Sulfotransferase</fullName>
    </submittedName>
</protein>
<dbReference type="SUPFAM" id="SSF48452">
    <property type="entry name" value="TPR-like"/>
    <property type="match status" value="1"/>
</dbReference>
<dbReference type="InterPro" id="IPR027417">
    <property type="entry name" value="P-loop_NTPase"/>
</dbReference>
<dbReference type="Proteomes" id="UP001165363">
    <property type="component" value="Unassembled WGS sequence"/>
</dbReference>
<gene>
    <name evidence="3" type="ORF">LZ536_03215</name>
</gene>
<dbReference type="PANTHER" id="PTHR12788:SF10">
    <property type="entry name" value="PROTEIN-TYROSINE SULFOTRANSFERASE"/>
    <property type="match status" value="1"/>
</dbReference>
<keyword evidence="2" id="KW-0802">TPR repeat</keyword>
<sequence length="597" mass="67478">MKASIIADPHAALKQARQLLASDPKTAEKQARRLLESHPDDPAALRLLGAALRKLGKADEATLAERQAVQLSTRSPAHREAARAIANGEKKRAIAILESIIARDETDVVALVMLGLQFSTESEYEVAESLLRRAVEVAPEDVSARMTLSEHLHRAKRSIEALAVFDQLAPDARATANAMSLRASILRDLGRQEEEVAVLQQLVATEQRNENYRIRLGHAFRTLGRADEAVATYRAVLAGAPFEGTSWWSLANLKTVKFRDADIATMEKGLTVPQAHVMNRVRLHFALGKAFEDRKEIERSFHHYDAANRLRNASTTYRPERIRGWVDQAADCYSEEFLSGSAKNACQSAEPIFVIGIQRSGSTLLEQILDSHPDIEGTAELTELPTIIREQGEVAQRRGISFNELLRRMSAGELRELGEDYLRRTSVYRLTDKPRFTDKMPNNWIYAGVIRKILPNAKIIDMRRHPLDCCFSNWKQLYGRGLEHSYSMENMGLYYADYVRLLRLVDSLQPGKIHRAIYERLVEDTEGEVRNLLDYLGLPFDEAVLNFHSNERSVRTISAEQVRQPINRKGLNQYKPYEQWLGPMKTALGSALDDWQS</sequence>
<keyword evidence="1" id="KW-0808">Transferase</keyword>